<dbReference type="Pfam" id="PF01266">
    <property type="entry name" value="DAO"/>
    <property type="match status" value="1"/>
</dbReference>
<evidence type="ECO:0000256" key="4">
    <source>
        <dbReference type="ARBA" id="ARBA00022827"/>
    </source>
</evidence>
<feature type="binding site" evidence="6">
    <location>
        <position position="315"/>
    </location>
    <ligand>
        <name>D-dopa</name>
        <dbReference type="ChEBI" id="CHEBI:149689"/>
    </ligand>
</feature>
<dbReference type="PANTHER" id="PTHR11530">
    <property type="entry name" value="D-AMINO ACID OXIDASE"/>
    <property type="match status" value="1"/>
</dbReference>
<accession>A0A9W7XGR4</accession>
<dbReference type="GO" id="GO:0005737">
    <property type="term" value="C:cytoplasm"/>
    <property type="evidence" value="ECO:0007669"/>
    <property type="project" value="TreeGrafter"/>
</dbReference>
<dbReference type="Gene3D" id="3.30.9.10">
    <property type="entry name" value="D-Amino Acid Oxidase, subunit A, domain 2"/>
    <property type="match status" value="1"/>
</dbReference>
<evidence type="ECO:0000256" key="1">
    <source>
        <dbReference type="ARBA" id="ARBA00001974"/>
    </source>
</evidence>
<reference evidence="8" key="1">
    <citation type="submission" date="2022-07" db="EMBL/GenBank/DDBJ databases">
        <title>Phylogenomic reconstructions and comparative analyses of Kickxellomycotina fungi.</title>
        <authorList>
            <person name="Reynolds N.K."/>
            <person name="Stajich J.E."/>
            <person name="Barry K."/>
            <person name="Grigoriev I.V."/>
            <person name="Crous P."/>
            <person name="Smith M.E."/>
        </authorList>
    </citation>
    <scope>NUCLEOTIDE SEQUENCE</scope>
    <source>
        <strain evidence="8">NBRC 105413</strain>
    </source>
</reference>
<evidence type="ECO:0000256" key="5">
    <source>
        <dbReference type="ARBA" id="ARBA00023002"/>
    </source>
</evidence>
<dbReference type="AlphaFoldDB" id="A0A9W7XGR4"/>
<dbReference type="Gene3D" id="3.40.50.720">
    <property type="entry name" value="NAD(P)-binding Rossmann-like Domain"/>
    <property type="match status" value="1"/>
</dbReference>
<organism evidence="8 9">
    <name type="scientific">Coemansia asiatica</name>
    <dbReference type="NCBI Taxonomy" id="1052880"/>
    <lineage>
        <taxon>Eukaryota</taxon>
        <taxon>Fungi</taxon>
        <taxon>Fungi incertae sedis</taxon>
        <taxon>Zoopagomycota</taxon>
        <taxon>Kickxellomycotina</taxon>
        <taxon>Kickxellomycetes</taxon>
        <taxon>Kickxellales</taxon>
        <taxon>Kickxellaceae</taxon>
        <taxon>Coemansia</taxon>
    </lineage>
</organism>
<evidence type="ECO:0000256" key="6">
    <source>
        <dbReference type="PIRSR" id="PIRSR000189-1"/>
    </source>
</evidence>
<protein>
    <recommendedName>
        <fullName evidence="7">FAD dependent oxidoreductase domain-containing protein</fullName>
    </recommendedName>
</protein>
<comment type="similarity">
    <text evidence="2">Belongs to the DAMOX/DASOX family.</text>
</comment>
<dbReference type="PIRSF" id="PIRSF000189">
    <property type="entry name" value="D-aa_oxidase"/>
    <property type="match status" value="1"/>
</dbReference>
<keyword evidence="5" id="KW-0560">Oxidoreductase</keyword>
<evidence type="ECO:0000256" key="3">
    <source>
        <dbReference type="ARBA" id="ARBA00022630"/>
    </source>
</evidence>
<dbReference type="EMBL" id="JANBOH010000394">
    <property type="protein sequence ID" value="KAJ1642477.1"/>
    <property type="molecule type" value="Genomic_DNA"/>
</dbReference>
<dbReference type="PANTHER" id="PTHR11530:SF11">
    <property type="entry name" value="D-ASPARTATE OXIDASE"/>
    <property type="match status" value="1"/>
</dbReference>
<dbReference type="Proteomes" id="UP001145021">
    <property type="component" value="Unassembled WGS sequence"/>
</dbReference>
<comment type="caution">
    <text evidence="8">The sequence shown here is derived from an EMBL/GenBank/DDBJ whole genome shotgun (WGS) entry which is preliminary data.</text>
</comment>
<evidence type="ECO:0000313" key="8">
    <source>
        <dbReference type="EMBL" id="KAJ1642477.1"/>
    </source>
</evidence>
<name>A0A9W7XGR4_9FUNG</name>
<evidence type="ECO:0000313" key="9">
    <source>
        <dbReference type="Proteomes" id="UP001145021"/>
    </source>
</evidence>
<feature type="domain" description="FAD dependent oxidoreductase" evidence="7">
    <location>
        <begin position="7"/>
        <end position="360"/>
    </location>
</feature>
<keyword evidence="9" id="KW-1185">Reference proteome</keyword>
<keyword evidence="4 6" id="KW-0274">FAD</keyword>
<sequence length="381" mass="41215">MSKRHQAVVVGAGVIGLAVANRLQSSKGFDVCIVAENIPDNDCTSDKSSMRSTAWASPWAGAHWRAWSSNQDTQLQKMELDTYLAMLDVAQKEPSSGISTAPGIDLFEEFSGERPWYAAKVKDSAEIPQENLPAGIRYGLQYTTLLIDVPRYLVYLKDKFIKAGGQIHKHKLSHIHEATGFASEISAARPAVVVNCTGLGSMELGGVNDANMYPIRGQTVVVHAPEAKCTVTRVGCLFSYVIPRGDGTAVIGGTAERGCWDDRPDAQATQMILQRTLDLEPNLLPGGERVWDNKSINEKTAALEKAIVSVNVGFRPAREGGVCMQAQTLYAPASDKPFSVVHCYGHAGYGYQSSIAFAESVFRLVKERSEAAYSTGVGNDV</sequence>
<dbReference type="GO" id="GO:0003884">
    <property type="term" value="F:D-amino-acid oxidase activity"/>
    <property type="evidence" value="ECO:0007669"/>
    <property type="project" value="InterPro"/>
</dbReference>
<feature type="binding site" evidence="6">
    <location>
        <position position="197"/>
    </location>
    <ligand>
        <name>FAD</name>
        <dbReference type="ChEBI" id="CHEBI:57692"/>
    </ligand>
</feature>
<dbReference type="InterPro" id="IPR006076">
    <property type="entry name" value="FAD-dep_OxRdtase"/>
</dbReference>
<dbReference type="InterPro" id="IPR023209">
    <property type="entry name" value="DAO"/>
</dbReference>
<gene>
    <name evidence="8" type="ORF">LPJ64_005683</name>
</gene>
<dbReference type="GO" id="GO:0019478">
    <property type="term" value="P:D-amino acid catabolic process"/>
    <property type="evidence" value="ECO:0007669"/>
    <property type="project" value="TreeGrafter"/>
</dbReference>
<keyword evidence="3" id="KW-0285">Flavoprotein</keyword>
<dbReference type="SUPFAM" id="SSF51971">
    <property type="entry name" value="Nucleotide-binding domain"/>
    <property type="match status" value="1"/>
</dbReference>
<dbReference type="SUPFAM" id="SSF54373">
    <property type="entry name" value="FAD-linked reductases, C-terminal domain"/>
    <property type="match status" value="1"/>
</dbReference>
<comment type="cofactor">
    <cofactor evidence="1 6">
        <name>FAD</name>
        <dbReference type="ChEBI" id="CHEBI:57692"/>
    </cofactor>
</comment>
<dbReference type="GO" id="GO:0071949">
    <property type="term" value="F:FAD binding"/>
    <property type="evidence" value="ECO:0007669"/>
    <property type="project" value="InterPro"/>
</dbReference>
<feature type="binding site" evidence="6">
    <location>
        <position position="348"/>
    </location>
    <ligand>
        <name>D-dopa</name>
        <dbReference type="ChEBI" id="CHEBI:149689"/>
    </ligand>
</feature>
<evidence type="ECO:0000256" key="2">
    <source>
        <dbReference type="ARBA" id="ARBA00006730"/>
    </source>
</evidence>
<evidence type="ECO:0000259" key="7">
    <source>
        <dbReference type="Pfam" id="PF01266"/>
    </source>
</evidence>
<proteinExistence type="inferred from homology"/>